<dbReference type="AlphaFoldDB" id="F0RK65"/>
<keyword evidence="3" id="KW-1185">Reference proteome</keyword>
<dbReference type="HOGENOM" id="CLU_097934_1_1_0"/>
<evidence type="ECO:0000313" key="3">
    <source>
        <dbReference type="Proteomes" id="UP000007718"/>
    </source>
</evidence>
<proteinExistence type="predicted"/>
<dbReference type="eggNOG" id="COG4696">
    <property type="taxonomic scope" value="Bacteria"/>
</dbReference>
<organism evidence="2 3">
    <name type="scientific">Deinococcus proteolyticus (strain ATCC 35074 / DSM 20540 / JCM 6276 / NBRC 101906 / NCIMB 13154 / VKM Ac-1939 / CCM 2703 / MRP)</name>
    <dbReference type="NCBI Taxonomy" id="693977"/>
    <lineage>
        <taxon>Bacteria</taxon>
        <taxon>Thermotogati</taxon>
        <taxon>Deinococcota</taxon>
        <taxon>Deinococci</taxon>
        <taxon>Deinococcales</taxon>
        <taxon>Deinococcaceae</taxon>
        <taxon>Deinococcus</taxon>
    </lineage>
</organism>
<dbReference type="Pfam" id="PF01503">
    <property type="entry name" value="PRA-PH"/>
    <property type="match status" value="1"/>
</dbReference>
<dbReference type="EMBL" id="CP002536">
    <property type="protein sequence ID" value="ADY25624.1"/>
    <property type="molecule type" value="Genomic_DNA"/>
</dbReference>
<protein>
    <recommendedName>
        <fullName evidence="4">Phosphoribosyl-ATP pyrophosphohydrolase-like protein</fullName>
    </recommendedName>
</protein>
<sequence length="169" mass="18403">MDPARLDRCAGPLDYTRALRSFHQAIGEPAPTRPALPSADLLRIRRTLLDEEWAEVQEELDLLQARLAAGEAQADPPAELHRLAHELTDLLYVTYGTLVQLGIDPDATFAAVHQANLRKVGGPLRADGKLLKPDGWQPADVRGVLEGLSRGTEQSQGTEPSRDTGLQEG</sequence>
<gene>
    <name evidence="2" type="ordered locus">Deipr_0454</name>
</gene>
<dbReference type="InterPro" id="IPR023292">
    <property type="entry name" value="NTP_PyroPHydrolase-like_dom_sf"/>
</dbReference>
<dbReference type="Proteomes" id="UP000007718">
    <property type="component" value="Chromosome"/>
</dbReference>
<dbReference type="KEGG" id="dpt:Deipr_0454"/>
<accession>F0RK65</accession>
<reference evidence="3" key="1">
    <citation type="submission" date="2011-02" db="EMBL/GenBank/DDBJ databases">
        <title>The complete sequence of chromosome of Deinococcus proteolyticus DSM 20540.</title>
        <authorList>
            <consortium name="US DOE Joint Genome Institute (JGI-PGF)"/>
            <person name="Lucas S."/>
            <person name="Copeland A."/>
            <person name="Lapidus A."/>
            <person name="Bruce D."/>
            <person name="Goodwin L."/>
            <person name="Pitluck S."/>
            <person name="Kyrpides N."/>
            <person name="Mavromatis K."/>
            <person name="Pagani I."/>
            <person name="Ivanova N."/>
            <person name="Ovchinnikova G."/>
            <person name="Zeytun A."/>
            <person name="Detter J.C."/>
            <person name="Han C."/>
            <person name="Land M."/>
            <person name="Hauser L."/>
            <person name="Markowitz V."/>
            <person name="Cheng J.-F."/>
            <person name="Hugenholtz P."/>
            <person name="Woyke T."/>
            <person name="Wu D."/>
            <person name="Pukall R."/>
            <person name="Steenblock K."/>
            <person name="Brambilla E."/>
            <person name="Klenk H.-P."/>
            <person name="Eisen J.A."/>
        </authorList>
    </citation>
    <scope>NUCLEOTIDE SEQUENCE [LARGE SCALE GENOMIC DNA]</scope>
    <source>
        <strain evidence="3">ATCC 35074 / DSM 20540 / JCM 6276 / NBRC 101906 / NCIMB 13154 / VKM Ac-1939 / CCM 2703 / MRP</strain>
    </source>
</reference>
<evidence type="ECO:0000256" key="1">
    <source>
        <dbReference type="SAM" id="MobiDB-lite"/>
    </source>
</evidence>
<dbReference type="Gene3D" id="1.10.3420.10">
    <property type="entry name" value="putative ntp pyrophosphohydrolase like domain"/>
    <property type="match status" value="1"/>
</dbReference>
<dbReference type="InterPro" id="IPR021130">
    <property type="entry name" value="PRib-ATP_PPHydrolase-like"/>
</dbReference>
<dbReference type="SUPFAM" id="SSF101386">
    <property type="entry name" value="all-alpha NTP pyrophosphatases"/>
    <property type="match status" value="1"/>
</dbReference>
<name>F0RK65_DEIPM</name>
<evidence type="ECO:0000313" key="2">
    <source>
        <dbReference type="EMBL" id="ADY25624.1"/>
    </source>
</evidence>
<reference evidence="2 3" key="2">
    <citation type="journal article" date="2012" name="Stand. Genomic Sci.">
        <title>Complete genome sequence of the orange-red pigmented, radioresistant Deinococcus proteolyticus type strain (MRP(T)).</title>
        <authorList>
            <person name="Copeland A."/>
            <person name="Zeytun A."/>
            <person name="Yassawong M."/>
            <person name="Nolan M."/>
            <person name="Lucas S."/>
            <person name="Hammon N."/>
            <person name="Deshpande S."/>
            <person name="Cheng J.F."/>
            <person name="Han C."/>
            <person name="Tapia R."/>
            <person name="Goodwin L.A."/>
            <person name="Pitluck S."/>
            <person name="Mavromatis K."/>
            <person name="Liolios K."/>
            <person name="Pagani I."/>
            <person name="Ivanova N."/>
            <person name="Mikhailova N."/>
            <person name="Pati A."/>
            <person name="Chen A."/>
            <person name="Palaniappan K."/>
            <person name="Land M."/>
            <person name="Hauser L."/>
            <person name="Jeffries C.D."/>
            <person name="Brambilla E.M."/>
            <person name="Rohde M."/>
            <person name="Sikorski J."/>
            <person name="Pukall R."/>
            <person name="Goker M."/>
            <person name="Detter J.C."/>
            <person name="Woyke T."/>
            <person name="Bristow J."/>
            <person name="Eisen J.A."/>
            <person name="Markowitz V."/>
            <person name="Hugenholtz P."/>
            <person name="Kyrpides N.C."/>
            <person name="Klenk H.P."/>
            <person name="Lapidus A."/>
        </authorList>
    </citation>
    <scope>NUCLEOTIDE SEQUENCE [LARGE SCALE GENOMIC DNA]</scope>
    <source>
        <strain evidence="3">ATCC 35074 / DSM 20540 / JCM 6276 / NBRC 101906 / NCIMB 13154 / VKM Ac-1939 / CCM 2703 / MRP</strain>
    </source>
</reference>
<dbReference type="STRING" id="693977.Deipr_0454"/>
<feature type="region of interest" description="Disordered" evidence="1">
    <location>
        <begin position="128"/>
        <end position="169"/>
    </location>
</feature>
<evidence type="ECO:0008006" key="4">
    <source>
        <dbReference type="Google" id="ProtNLM"/>
    </source>
</evidence>